<keyword evidence="5" id="KW-1185">Reference proteome</keyword>
<organism evidence="4 5">
    <name type="scientific">Enterococcus diestrammenae</name>
    <dbReference type="NCBI Taxonomy" id="1155073"/>
    <lineage>
        <taxon>Bacteria</taxon>
        <taxon>Bacillati</taxon>
        <taxon>Bacillota</taxon>
        <taxon>Bacilli</taxon>
        <taxon>Lactobacillales</taxon>
        <taxon>Enterococcaceae</taxon>
        <taxon>Enterococcus</taxon>
    </lineage>
</organism>
<dbReference type="Pfam" id="PF03808">
    <property type="entry name" value="Glyco_tran_WecG"/>
    <property type="match status" value="1"/>
</dbReference>
<gene>
    <name evidence="4" type="ORF">BAU18_000776</name>
</gene>
<keyword evidence="2" id="KW-0808">Transferase</keyword>
<reference evidence="4 5" key="2">
    <citation type="submission" date="2024-02" db="EMBL/GenBank/DDBJ databases">
        <title>The Genome Sequence of Enterococcus diestrammenae JM9A.</title>
        <authorList>
            <person name="Earl A."/>
            <person name="Manson A."/>
            <person name="Gilmore M."/>
            <person name="Sanders J."/>
            <person name="Shea T."/>
            <person name="Howe W."/>
            <person name="Livny J."/>
            <person name="Cuomo C."/>
            <person name="Neafsey D."/>
            <person name="Birren B."/>
        </authorList>
    </citation>
    <scope>NUCLEOTIDE SEQUENCE [LARGE SCALE GENOMIC DNA]</scope>
    <source>
        <strain evidence="4 5">JM9A</strain>
    </source>
</reference>
<feature type="compositionally biased region" description="Basic and acidic residues" evidence="3">
    <location>
        <begin position="258"/>
        <end position="273"/>
    </location>
</feature>
<dbReference type="RefSeq" id="WP_161870799.1">
    <property type="nucleotide sequence ID" value="NZ_MAEI02000001.1"/>
</dbReference>
<name>A0ABV0F2C4_9ENTE</name>
<accession>A0ABV0F2C4</accession>
<feature type="region of interest" description="Disordered" evidence="3">
    <location>
        <begin position="245"/>
        <end position="273"/>
    </location>
</feature>
<reference evidence="5" key="1">
    <citation type="submission" date="2016-06" db="EMBL/GenBank/DDBJ databases">
        <title>Four novel species of enterococci isolated from chicken manure.</title>
        <authorList>
            <person name="Van Tyne D."/>
        </authorList>
    </citation>
    <scope>NUCLEOTIDE SEQUENCE [LARGE SCALE GENOMIC DNA]</scope>
    <source>
        <strain evidence="5">JM9A</strain>
    </source>
</reference>
<sequence length="273" mass="30900">METEYISGLPVDNLTRQDIVADLPRYLASDQKMIVTSVNPQIAMQVDQFPKVRDYILRATHRLPDGVGVVKMSKYLGGNIRERVTGIDVMDDCLHYADAHGCRIFLYGAKKEVVKLAAENIKKDYPQLTVAGFIDGYTKLKAAEIADKINATKPDFLFVALGSPKQELFLEDQIDRLNASVYLDVGGTFDVLSGTVKRAPQIFIKLNIEWLYRSLKYRRPERLVQIVQYMVKSWRMRGHSRAMAAESQRRAEAVSQEKANKSQESKAEPKNNG</sequence>
<evidence type="ECO:0000256" key="3">
    <source>
        <dbReference type="SAM" id="MobiDB-lite"/>
    </source>
</evidence>
<evidence type="ECO:0000256" key="1">
    <source>
        <dbReference type="ARBA" id="ARBA00022676"/>
    </source>
</evidence>
<dbReference type="NCBIfam" id="TIGR00696">
    <property type="entry name" value="wecG_tagA_cpsF"/>
    <property type="match status" value="1"/>
</dbReference>
<dbReference type="PANTHER" id="PTHR34136:SF1">
    <property type="entry name" value="UDP-N-ACETYL-D-MANNOSAMINURONIC ACID TRANSFERASE"/>
    <property type="match status" value="1"/>
</dbReference>
<comment type="caution">
    <text evidence="4">The sequence shown here is derived from an EMBL/GenBank/DDBJ whole genome shotgun (WGS) entry which is preliminary data.</text>
</comment>
<evidence type="ECO:0000313" key="4">
    <source>
        <dbReference type="EMBL" id="MEO1781197.1"/>
    </source>
</evidence>
<protein>
    <submittedName>
        <fullName evidence="4">N-acetylglucosaminyldiphosphoundecaprenol N-acetyl-beta-D-mannosaminyltransferase</fullName>
    </submittedName>
</protein>
<dbReference type="Proteomes" id="UP001429357">
    <property type="component" value="Unassembled WGS sequence"/>
</dbReference>
<dbReference type="InterPro" id="IPR004629">
    <property type="entry name" value="WecG_TagA_CpsF"/>
</dbReference>
<keyword evidence="1" id="KW-0328">Glycosyltransferase</keyword>
<proteinExistence type="predicted"/>
<dbReference type="PANTHER" id="PTHR34136">
    <property type="match status" value="1"/>
</dbReference>
<evidence type="ECO:0000256" key="2">
    <source>
        <dbReference type="ARBA" id="ARBA00022679"/>
    </source>
</evidence>
<evidence type="ECO:0000313" key="5">
    <source>
        <dbReference type="Proteomes" id="UP001429357"/>
    </source>
</evidence>
<dbReference type="EMBL" id="MAEI02000001">
    <property type="protein sequence ID" value="MEO1781197.1"/>
    <property type="molecule type" value="Genomic_DNA"/>
</dbReference>
<dbReference type="CDD" id="cd06533">
    <property type="entry name" value="Glyco_transf_WecG_TagA"/>
    <property type="match status" value="1"/>
</dbReference>